<name>A0A5K7NMN0_9CAUD</name>
<accession>A0A5K7NMN0</accession>
<reference evidence="1 2" key="1">
    <citation type="submission" date="2018-10" db="EMBL/GenBank/DDBJ databases">
        <authorList>
            <person name="Smith K."/>
            <person name="Ring A."/>
            <person name="Cross T."/>
            <person name="Beshay M."/>
            <person name="Miah F."/>
            <person name="Nowoslaski J."/>
            <person name="Mia S."/>
            <person name="Micha L."/>
            <person name="Baxter C."/>
            <person name="Ahmad Z."/>
            <person name="Sunnen C.N."/>
            <person name="Janetopoulos C."/>
            <person name="Garlena R.A."/>
            <person name="Russell D.A."/>
            <person name="Pope W.H."/>
            <person name="Jacobs-Sera D."/>
            <person name="Hatfull G.F."/>
        </authorList>
    </citation>
    <scope>NUCLEOTIDE SEQUENCE [LARGE SCALE GENOMIC DNA]</scope>
</reference>
<dbReference type="EMBL" id="MK061416">
    <property type="protein sequence ID" value="AZF88203.1"/>
    <property type="molecule type" value="Genomic_DNA"/>
</dbReference>
<evidence type="ECO:0000313" key="1">
    <source>
        <dbReference type="EMBL" id="AZF88203.1"/>
    </source>
</evidence>
<proteinExistence type="predicted"/>
<dbReference type="GeneID" id="80020151"/>
<dbReference type="RefSeq" id="YP_010755495.1">
    <property type="nucleotide sequence ID" value="NC_073471.1"/>
</dbReference>
<dbReference type="KEGG" id="vg:80020151"/>
<dbReference type="Proteomes" id="UP000325457">
    <property type="component" value="Segment"/>
</dbReference>
<protein>
    <submittedName>
        <fullName evidence="1">Uncharacterized protein</fullName>
    </submittedName>
</protein>
<gene>
    <name evidence="1" type="primary">19</name>
    <name evidence="1" type="ORF">SEA_SPARTOI_19</name>
</gene>
<evidence type="ECO:0000313" key="2">
    <source>
        <dbReference type="Proteomes" id="UP000325457"/>
    </source>
</evidence>
<keyword evidence="2" id="KW-1185">Reference proteome</keyword>
<sequence length="57" mass="6326">MELTLQQLQAKCIYLAEENAQLRDALLDAKLQLGVIALDNQEPQANSGETSEETHND</sequence>
<organism evidence="1 2">
    <name type="scientific">Rothia phage Spartoi</name>
    <dbReference type="NCBI Taxonomy" id="2483661"/>
    <lineage>
        <taxon>Viruses</taxon>
        <taxon>Duplodnaviria</taxon>
        <taxon>Heunggongvirae</taxon>
        <taxon>Uroviricota</taxon>
        <taxon>Caudoviricetes</taxon>
        <taxon>Spartoivirus</taxon>
        <taxon>Spartoivirus spartoi</taxon>
    </lineage>
</organism>